<dbReference type="Gene3D" id="3.40.50.300">
    <property type="entry name" value="P-loop containing nucleotide triphosphate hydrolases"/>
    <property type="match status" value="2"/>
</dbReference>
<keyword evidence="2" id="KW-0813">Transport</keyword>
<feature type="region of interest" description="Disordered" evidence="8">
    <location>
        <begin position="1"/>
        <end position="89"/>
    </location>
</feature>
<keyword evidence="7 9" id="KW-0472">Membrane</keyword>
<feature type="compositionally biased region" description="Basic and acidic residues" evidence="8">
    <location>
        <begin position="1"/>
        <end position="12"/>
    </location>
</feature>
<feature type="transmembrane region" description="Helical" evidence="9">
    <location>
        <begin position="977"/>
        <end position="1004"/>
    </location>
</feature>
<dbReference type="PANTHER" id="PTHR24223:SF464">
    <property type="entry name" value="ABC-TYPE TRANSPORTER CICA"/>
    <property type="match status" value="1"/>
</dbReference>
<keyword evidence="6 9" id="KW-1133">Transmembrane helix</keyword>
<feature type="compositionally biased region" description="Basic and acidic residues" evidence="8">
    <location>
        <begin position="618"/>
        <end position="644"/>
    </location>
</feature>
<evidence type="ECO:0000256" key="2">
    <source>
        <dbReference type="ARBA" id="ARBA00022448"/>
    </source>
</evidence>
<feature type="transmembrane region" description="Helical" evidence="9">
    <location>
        <begin position="944"/>
        <end position="965"/>
    </location>
</feature>
<dbReference type="SMART" id="SM00382">
    <property type="entry name" value="AAA"/>
    <property type="match status" value="2"/>
</dbReference>
<dbReference type="KEGG" id="bfu:BCIN_05g03610"/>
<keyword evidence="13" id="KW-1185">Reference proteome</keyword>
<dbReference type="PANTHER" id="PTHR24223">
    <property type="entry name" value="ATP-BINDING CASSETTE SUB-FAMILY C"/>
    <property type="match status" value="1"/>
</dbReference>
<feature type="domain" description="ABC transporter" evidence="10">
    <location>
        <begin position="1255"/>
        <end position="1495"/>
    </location>
</feature>
<dbReference type="InterPro" id="IPR017871">
    <property type="entry name" value="ABC_transporter-like_CS"/>
</dbReference>
<dbReference type="CDD" id="cd03250">
    <property type="entry name" value="ABCC_MRP_domain1"/>
    <property type="match status" value="1"/>
</dbReference>
<dbReference type="GO" id="GO:0016887">
    <property type="term" value="F:ATP hydrolysis activity"/>
    <property type="evidence" value="ECO:0007669"/>
    <property type="project" value="InterPro"/>
</dbReference>
<dbReference type="InterPro" id="IPR050173">
    <property type="entry name" value="ABC_transporter_C-like"/>
</dbReference>
<dbReference type="PROSITE" id="PS50929">
    <property type="entry name" value="ABC_TM1F"/>
    <property type="match status" value="2"/>
</dbReference>
<name>A0A384JHB0_BOTFB</name>
<reference evidence="12 13" key="1">
    <citation type="journal article" date="2011" name="PLoS Genet.">
        <title>Genomic analysis of the necrotrophic fungal pathogens Sclerotinia sclerotiorum and Botrytis cinerea.</title>
        <authorList>
            <person name="Amselem J."/>
            <person name="Cuomo C.A."/>
            <person name="van Kan J.A."/>
            <person name="Viaud M."/>
            <person name="Benito E.P."/>
            <person name="Couloux A."/>
            <person name="Coutinho P.M."/>
            <person name="de Vries R.P."/>
            <person name="Dyer P.S."/>
            <person name="Fillinger S."/>
            <person name="Fournier E."/>
            <person name="Gout L."/>
            <person name="Hahn M."/>
            <person name="Kohn L."/>
            <person name="Lapalu N."/>
            <person name="Plummer K.M."/>
            <person name="Pradier J.M."/>
            <person name="Quevillon E."/>
            <person name="Sharon A."/>
            <person name="Simon A."/>
            <person name="ten Have A."/>
            <person name="Tudzynski B."/>
            <person name="Tudzynski P."/>
            <person name="Wincker P."/>
            <person name="Andrew M."/>
            <person name="Anthouard V."/>
            <person name="Beever R.E."/>
            <person name="Beffa R."/>
            <person name="Benoit I."/>
            <person name="Bouzid O."/>
            <person name="Brault B."/>
            <person name="Chen Z."/>
            <person name="Choquer M."/>
            <person name="Collemare J."/>
            <person name="Cotton P."/>
            <person name="Danchin E.G."/>
            <person name="Da Silva C."/>
            <person name="Gautier A."/>
            <person name="Giraud C."/>
            <person name="Giraud T."/>
            <person name="Gonzalez C."/>
            <person name="Grossetete S."/>
            <person name="Guldener U."/>
            <person name="Henrissat B."/>
            <person name="Howlett B.J."/>
            <person name="Kodira C."/>
            <person name="Kretschmer M."/>
            <person name="Lappartient A."/>
            <person name="Leroch M."/>
            <person name="Levis C."/>
            <person name="Mauceli E."/>
            <person name="Neuveglise C."/>
            <person name="Oeser B."/>
            <person name="Pearson M."/>
            <person name="Poulain J."/>
            <person name="Poussereau N."/>
            <person name="Quesneville H."/>
            <person name="Rascle C."/>
            <person name="Schumacher J."/>
            <person name="Segurens B."/>
            <person name="Sexton A."/>
            <person name="Silva E."/>
            <person name="Sirven C."/>
            <person name="Soanes D.M."/>
            <person name="Talbot N.J."/>
            <person name="Templeton M."/>
            <person name="Yandava C."/>
            <person name="Yarden O."/>
            <person name="Zeng Q."/>
            <person name="Rollins J.A."/>
            <person name="Lebrun M.H."/>
            <person name="Dickman M."/>
        </authorList>
    </citation>
    <scope>NUCLEOTIDE SEQUENCE [LARGE SCALE GENOMIC DNA]</scope>
    <source>
        <strain evidence="12 13">B05.10</strain>
    </source>
</reference>
<evidence type="ECO:0000256" key="4">
    <source>
        <dbReference type="ARBA" id="ARBA00022741"/>
    </source>
</evidence>
<feature type="transmembrane region" description="Helical" evidence="9">
    <location>
        <begin position="393"/>
        <end position="413"/>
    </location>
</feature>
<dbReference type="GO" id="GO:0016020">
    <property type="term" value="C:membrane"/>
    <property type="evidence" value="ECO:0007669"/>
    <property type="project" value="UniProtKB-SubCell"/>
</dbReference>
<evidence type="ECO:0000256" key="7">
    <source>
        <dbReference type="ARBA" id="ARBA00023136"/>
    </source>
</evidence>
<dbReference type="CDD" id="cd03244">
    <property type="entry name" value="ABCC_MRP_domain2"/>
    <property type="match status" value="1"/>
</dbReference>
<evidence type="ECO:0000256" key="5">
    <source>
        <dbReference type="ARBA" id="ARBA00022840"/>
    </source>
</evidence>
<sequence length="1516" mass="168190">MADPPGHEKEFAPSDPAAALEDINHDEPRDEDGSDREYLERHGELSTRQNSLDARKHEKEYMAISSPDNVDSHSSEGEIDHEKRPEMKQVQSYATSNSAITRAESHVDDTIVKKAWYQNVNPLRWGAPPPVPESRTPSKEHTASFFSLLYFQWMAPIMDAGYRRQLEHNDIWTVNPNRNVNLLSDKLQESFKRRVANGDKHPLLWAMHETFKFEFWVGGACQFVSNILQVISPFTLRYLITFASDAYTAAQQGLPAPNIGKGLGLVFGITIMQMLQSLGTNHFIYRGMMVGGQSRAVLISAIFEKAMKISGRAKAGGRSIKSQEDEKDAQKAQELVEQAKGKRGKKNAKPVGPKAGVPDAGRGVAGDGTGWANGKIVNLMSTDTYRVDQASGMFHLIWTAPISCIITLILLLINLTYSALAGFGLLVVGLPLLTKAVKRLFARRKAINKITDQRVSLTQEILQAVRFVKYFGWETAFLDRLAAIRNKEIRSIQVLLAIRNAINAVSMTMPIFASMIAFITYSLTDHGLSPARVFSSLALFNSLRLPLNLLPMVIGQVIDAWSSIYRIQEFLLSEEQEDDAKPDHELDGAIVLTGADFTWERTATQDSGKAGPPGKKQTKAEVKFEKDAKKQASKDEKAATKSRSDSSPNNEGTSKNDDTPLDDASTVNGDEEPFSLQNMNFTIGRNELVAVIGGVGSGKSSLLAALAGDMRKTRGEMTMGADRAFCPQYAWIQNATVRDNILFGKDMKKSWYNKVIDSCALRPDLDMLPNGDQTEIGERGITVSGGQKQRMNIARAIYFDADLILMDDPLSAVDAHVGRHIFDNAIMGLLKDKARILATHQLWVLSRCDRIIWMEEGKIQAIDTFSNLMNNHVGFQQLMETTAVEESQEPEGDEEAIVVEKKVEKKKHKAPGLMQAEERSVKSVSWTVYADYVRASGSLLNAPIIFLLLLLSQGANIATSLWLSWWTSDKFGYSTAVYIGVYAALGASQALLLFFFALSLTILGTIASKVMLSKAITKALRAPMSFFDTTPLGRITNRFSRDVDVMDNNLTDAIRMFFLTMAMIISVFALIIAYFHYFAIALAPLALLFIFAAGYYRASAREMKRFESVFRSSVFAKFSEGLSGTATIRAYGLQDRFISDLRKAIDEMDSAYFLTFSNQRWLSTRLDIIGNLLVFVTGILVITSRFSVGPSTAGLVLSYILSIVQMIQFTVRQLAEVENGMNATERIHYYGTSLEEEAPLHTIDVRPTWPESGEIVFNNVDMRYRENLPLVLSGLSMHVKGGERIGVVGRTGAGKSSIMSTLFRLVEISGGSIVIDGVDISKIGLHDLRSRLAIIPQDPTLFKGTIRSNLDPFNQHSDLELWSALRQSDLVASDSNLEDEVTGRIHLDSVVEDEGLNYSLGQRQLMALARALVRGSQIIVCDEATSSVDMETDEKIQRTIQEGFRGKTLLCIAHRLKTIIGYDRICVMDKGTIAELDAPVKLWEQGGIFRAMCDRSGIRKEDFARAAVPTAMTKDE</sequence>
<evidence type="ECO:0000313" key="13">
    <source>
        <dbReference type="Proteomes" id="UP000001798"/>
    </source>
</evidence>
<dbReference type="FunFam" id="3.40.50.300:FF:002040">
    <property type="entry name" value="ABC multidrug transporter (Eurofung)"/>
    <property type="match status" value="1"/>
</dbReference>
<keyword evidence="5" id="KW-0067">ATP-binding</keyword>
<reference evidence="12 13" key="3">
    <citation type="journal article" date="2017" name="Mol. Plant Pathol.">
        <title>A gapless genome sequence of the fungus Botrytis cinerea.</title>
        <authorList>
            <person name="Van Kan J.A."/>
            <person name="Stassen J.H."/>
            <person name="Mosbach A."/>
            <person name="Van Der Lee T.A."/>
            <person name="Faino L."/>
            <person name="Farmer A.D."/>
            <person name="Papasotiriou D.G."/>
            <person name="Zhou S."/>
            <person name="Seidl M.F."/>
            <person name="Cottam E."/>
            <person name="Edel D."/>
            <person name="Hahn M."/>
            <person name="Schwartz D.C."/>
            <person name="Dietrich R.A."/>
            <person name="Widdison S."/>
            <person name="Scalliet G."/>
        </authorList>
    </citation>
    <scope>NUCLEOTIDE SEQUENCE [LARGE SCALE GENOMIC DNA]</scope>
    <source>
        <strain evidence="12 13">B05.10</strain>
    </source>
</reference>
<evidence type="ECO:0000256" key="3">
    <source>
        <dbReference type="ARBA" id="ARBA00022692"/>
    </source>
</evidence>
<dbReference type="RefSeq" id="XP_024548752.1">
    <property type="nucleotide sequence ID" value="XM_024692968.1"/>
</dbReference>
<dbReference type="SUPFAM" id="SSF90123">
    <property type="entry name" value="ABC transporter transmembrane region"/>
    <property type="match status" value="2"/>
</dbReference>
<dbReference type="Proteomes" id="UP000001798">
    <property type="component" value="Chromosome 5"/>
</dbReference>
<dbReference type="FunFam" id="3.40.50.300:FF:000565">
    <property type="entry name" value="ABC bile acid transporter"/>
    <property type="match status" value="1"/>
</dbReference>
<keyword evidence="4" id="KW-0547">Nucleotide-binding</keyword>
<dbReference type="GeneID" id="5440525"/>
<dbReference type="InterPro" id="IPR003439">
    <property type="entry name" value="ABC_transporter-like_ATP-bd"/>
</dbReference>
<feature type="compositionally biased region" description="Basic and acidic residues" evidence="8">
    <location>
        <begin position="70"/>
        <end position="87"/>
    </location>
</feature>
<feature type="transmembrane region" description="Helical" evidence="9">
    <location>
        <begin position="1056"/>
        <end position="1075"/>
    </location>
</feature>
<feature type="domain" description="ABC transmembrane type-1" evidence="11">
    <location>
        <begin position="944"/>
        <end position="1219"/>
    </location>
</feature>
<evidence type="ECO:0000256" key="8">
    <source>
        <dbReference type="SAM" id="MobiDB-lite"/>
    </source>
</evidence>
<evidence type="ECO:0000256" key="9">
    <source>
        <dbReference type="SAM" id="Phobius"/>
    </source>
</evidence>
<gene>
    <name evidence="12" type="ORF">BCIN_05g03610</name>
</gene>
<dbReference type="Gene3D" id="1.20.1560.10">
    <property type="entry name" value="ABC transporter type 1, transmembrane domain"/>
    <property type="match status" value="2"/>
</dbReference>
<evidence type="ECO:0000256" key="1">
    <source>
        <dbReference type="ARBA" id="ARBA00004141"/>
    </source>
</evidence>
<dbReference type="PROSITE" id="PS00211">
    <property type="entry name" value="ABC_TRANSPORTER_1"/>
    <property type="match status" value="2"/>
</dbReference>
<reference evidence="12 13" key="2">
    <citation type="journal article" date="2012" name="Eukaryot. Cell">
        <title>Genome update of Botrytis cinerea strains B05.10 and T4.</title>
        <authorList>
            <person name="Staats M."/>
            <person name="van Kan J.A."/>
        </authorList>
    </citation>
    <scope>NUCLEOTIDE SEQUENCE [LARGE SCALE GENOMIC DNA]</scope>
    <source>
        <strain evidence="12 13">B05.10</strain>
    </source>
</reference>
<dbReference type="VEuPathDB" id="FungiDB:Bcin05g03610"/>
<feature type="domain" description="ABC transporter" evidence="10">
    <location>
        <begin position="659"/>
        <end position="881"/>
    </location>
</feature>
<feature type="compositionally biased region" description="Basic and acidic residues" evidence="8">
    <location>
        <begin position="35"/>
        <end position="45"/>
    </location>
</feature>
<dbReference type="Pfam" id="PF00664">
    <property type="entry name" value="ABC_membrane"/>
    <property type="match status" value="2"/>
</dbReference>
<dbReference type="CDD" id="cd18597">
    <property type="entry name" value="ABC_6TM_YOR1_D1_like"/>
    <property type="match status" value="1"/>
</dbReference>
<feature type="domain" description="ABC transmembrane type-1" evidence="11">
    <location>
        <begin position="216"/>
        <end position="559"/>
    </location>
</feature>
<feature type="transmembrane region" description="Helical" evidence="9">
    <location>
        <begin position="1081"/>
        <end position="1098"/>
    </location>
</feature>
<dbReference type="PROSITE" id="PS50893">
    <property type="entry name" value="ABC_TRANSPORTER_2"/>
    <property type="match status" value="2"/>
</dbReference>
<accession>A0A384JHB0</accession>
<feature type="transmembrane region" description="Helical" evidence="9">
    <location>
        <begin position="419"/>
        <end position="437"/>
    </location>
</feature>
<dbReference type="SUPFAM" id="SSF52540">
    <property type="entry name" value="P-loop containing nucleoside triphosphate hydrolases"/>
    <property type="match status" value="2"/>
</dbReference>
<feature type="transmembrane region" description="Helical" evidence="9">
    <location>
        <begin position="501"/>
        <end position="523"/>
    </location>
</feature>
<dbReference type="OrthoDB" id="6500128at2759"/>
<dbReference type="Pfam" id="PF00005">
    <property type="entry name" value="ABC_tran"/>
    <property type="match status" value="2"/>
</dbReference>
<organism evidence="12 13">
    <name type="scientific">Botryotinia fuckeliana (strain B05.10)</name>
    <name type="common">Noble rot fungus</name>
    <name type="synonym">Botrytis cinerea</name>
    <dbReference type="NCBI Taxonomy" id="332648"/>
    <lineage>
        <taxon>Eukaryota</taxon>
        <taxon>Fungi</taxon>
        <taxon>Dikarya</taxon>
        <taxon>Ascomycota</taxon>
        <taxon>Pezizomycotina</taxon>
        <taxon>Leotiomycetes</taxon>
        <taxon>Helotiales</taxon>
        <taxon>Sclerotiniaceae</taxon>
        <taxon>Botrytis</taxon>
    </lineage>
</organism>
<dbReference type="CDD" id="cd18606">
    <property type="entry name" value="ABC_6TM_YOR1_D2_like"/>
    <property type="match status" value="1"/>
</dbReference>
<dbReference type="GO" id="GO:0005524">
    <property type="term" value="F:ATP binding"/>
    <property type="evidence" value="ECO:0007669"/>
    <property type="project" value="UniProtKB-KW"/>
</dbReference>
<dbReference type="InterPro" id="IPR011527">
    <property type="entry name" value="ABC1_TM_dom"/>
</dbReference>
<proteinExistence type="predicted"/>
<comment type="subcellular location">
    <subcellularLocation>
        <location evidence="1">Membrane</location>
        <topology evidence="1">Multi-pass membrane protein</topology>
    </subcellularLocation>
</comment>
<evidence type="ECO:0000259" key="11">
    <source>
        <dbReference type="PROSITE" id="PS50929"/>
    </source>
</evidence>
<dbReference type="InterPro" id="IPR003593">
    <property type="entry name" value="AAA+_ATPase"/>
</dbReference>
<dbReference type="GO" id="GO:0140359">
    <property type="term" value="F:ABC-type transporter activity"/>
    <property type="evidence" value="ECO:0007669"/>
    <property type="project" value="InterPro"/>
</dbReference>
<dbReference type="InterPro" id="IPR027417">
    <property type="entry name" value="P-loop_NTPase"/>
</dbReference>
<evidence type="ECO:0000256" key="6">
    <source>
        <dbReference type="ARBA" id="ARBA00022989"/>
    </source>
</evidence>
<dbReference type="EMBL" id="CP009809">
    <property type="protein sequence ID" value="ATZ49968.1"/>
    <property type="molecule type" value="Genomic_DNA"/>
</dbReference>
<dbReference type="InterPro" id="IPR036640">
    <property type="entry name" value="ABC1_TM_sf"/>
</dbReference>
<dbReference type="FunFam" id="1.20.1560.10:FF:000010">
    <property type="entry name" value="Multidrug resistance-associated ABC transporter"/>
    <property type="match status" value="1"/>
</dbReference>
<evidence type="ECO:0000259" key="10">
    <source>
        <dbReference type="PROSITE" id="PS50893"/>
    </source>
</evidence>
<evidence type="ECO:0000313" key="12">
    <source>
        <dbReference type="EMBL" id="ATZ49968.1"/>
    </source>
</evidence>
<feature type="region of interest" description="Disordered" evidence="8">
    <location>
        <begin position="338"/>
        <end position="363"/>
    </location>
</feature>
<protein>
    <submittedName>
        <fullName evidence="12">Uncharacterized protein</fullName>
    </submittedName>
</protein>
<feature type="region of interest" description="Disordered" evidence="8">
    <location>
        <begin position="603"/>
        <end position="673"/>
    </location>
</feature>
<keyword evidence="3 9" id="KW-0812">Transmembrane</keyword>